<evidence type="ECO:0000313" key="7">
    <source>
        <dbReference type="Proteomes" id="UP000248924"/>
    </source>
</evidence>
<feature type="transmembrane region" description="Helical" evidence="5">
    <location>
        <begin position="420"/>
        <end position="440"/>
    </location>
</feature>
<organism evidence="6 7">
    <name type="scientific">Micromonospora craterilacus</name>
    <dbReference type="NCBI Taxonomy" id="1655439"/>
    <lineage>
        <taxon>Bacteria</taxon>
        <taxon>Bacillati</taxon>
        <taxon>Actinomycetota</taxon>
        <taxon>Actinomycetes</taxon>
        <taxon>Micromonosporales</taxon>
        <taxon>Micromonosporaceae</taxon>
        <taxon>Micromonospora</taxon>
    </lineage>
</organism>
<feature type="compositionally biased region" description="Basic and acidic residues" evidence="4">
    <location>
        <begin position="247"/>
        <end position="258"/>
    </location>
</feature>
<dbReference type="InterPro" id="IPR011990">
    <property type="entry name" value="TPR-like_helical_dom_sf"/>
</dbReference>
<dbReference type="Pfam" id="PF07719">
    <property type="entry name" value="TPR_2"/>
    <property type="match status" value="1"/>
</dbReference>
<dbReference type="PROSITE" id="PS50005">
    <property type="entry name" value="TPR"/>
    <property type="match status" value="2"/>
</dbReference>
<keyword evidence="2 3" id="KW-0802">TPR repeat</keyword>
<feature type="transmembrane region" description="Helical" evidence="5">
    <location>
        <begin position="354"/>
        <end position="375"/>
    </location>
</feature>
<dbReference type="Pfam" id="PF14559">
    <property type="entry name" value="TPR_19"/>
    <property type="match status" value="1"/>
</dbReference>
<dbReference type="AlphaFoldDB" id="A0A2W2F7Q4"/>
<evidence type="ECO:0000313" key="6">
    <source>
        <dbReference type="EMBL" id="PZG17617.1"/>
    </source>
</evidence>
<dbReference type="Proteomes" id="UP000248924">
    <property type="component" value="Unassembled WGS sequence"/>
</dbReference>
<dbReference type="SMART" id="SM00028">
    <property type="entry name" value="TPR"/>
    <property type="match status" value="4"/>
</dbReference>
<keyword evidence="5" id="KW-1133">Transmembrane helix</keyword>
<keyword evidence="5" id="KW-0472">Membrane</keyword>
<evidence type="ECO:0000256" key="1">
    <source>
        <dbReference type="ARBA" id="ARBA00022737"/>
    </source>
</evidence>
<comment type="caution">
    <text evidence="6">The sequence shown here is derived from an EMBL/GenBank/DDBJ whole genome shotgun (WGS) entry which is preliminary data.</text>
</comment>
<evidence type="ECO:0000256" key="2">
    <source>
        <dbReference type="ARBA" id="ARBA00022803"/>
    </source>
</evidence>
<feature type="repeat" description="TPR" evidence="3">
    <location>
        <begin position="148"/>
        <end position="181"/>
    </location>
</feature>
<dbReference type="PANTHER" id="PTHR44943:SF4">
    <property type="entry name" value="TPR REPEAT-CONTAINING PROTEIN MJ0798"/>
    <property type="match status" value="1"/>
</dbReference>
<keyword evidence="7" id="KW-1185">Reference proteome</keyword>
<proteinExistence type="predicted"/>
<sequence>MSADVPADPSAADGYLQRATLLAELGRYDEAAAELGFALALDPADTEALIMLARVHLAAARPVEALAAAESAVAAAPGRVPPLVVRGLALGDLERYAEAARTADEILALGPQDGYAQRSAAAILAGSRNGQPALNAAWHGVELTPDEPQAHLVLGLVAANMRMYDLAERAYREALRLDPRLAEAGDDVGVLRLEQRRWTATLEQLAEAAVANLPPTDPGRPEGSHGGPNQPYGSRNAPNRPDTPQDDPNRVDETRNDPNRPGGSQREPGWPSEDRPEAGWPGEGRNEPGRPDASQPDGERAGERGYGPGRRNESREPSAFGGTGPFGTGQIGAGPTDVGPVVARRTVPAGLRQLVLWGAGWSVVAAIVVACSAATGPGFSRLLAVLAAAGGGIVLWRQASRLPGLTRTVLPVLRRTDRPLALAVYAAGAAPALILLYALLGTPWPLVLAIGVATVAQLAVISRPVA</sequence>
<evidence type="ECO:0000256" key="3">
    <source>
        <dbReference type="PROSITE-ProRule" id="PRU00339"/>
    </source>
</evidence>
<dbReference type="InterPro" id="IPR051685">
    <property type="entry name" value="Ycf3/AcsC/BcsC/TPR_MFPF"/>
</dbReference>
<evidence type="ECO:0000256" key="5">
    <source>
        <dbReference type="SAM" id="Phobius"/>
    </source>
</evidence>
<dbReference type="PANTHER" id="PTHR44943">
    <property type="entry name" value="CELLULOSE SYNTHASE OPERON PROTEIN C"/>
    <property type="match status" value="1"/>
</dbReference>
<keyword evidence="1" id="KW-0677">Repeat</keyword>
<accession>A0A2W2F7Q4</accession>
<protein>
    <submittedName>
        <fullName evidence="6">Uncharacterized protein</fullName>
    </submittedName>
</protein>
<feature type="region of interest" description="Disordered" evidence="4">
    <location>
        <begin position="212"/>
        <end position="337"/>
    </location>
</feature>
<reference evidence="6 7" key="1">
    <citation type="submission" date="2018-01" db="EMBL/GenBank/DDBJ databases">
        <title>Draft genome sequence of Jishengella sp. NA12.</title>
        <authorList>
            <person name="Sahin N."/>
            <person name="Ay H."/>
            <person name="Saygin H."/>
        </authorList>
    </citation>
    <scope>NUCLEOTIDE SEQUENCE [LARGE SCALE GENOMIC DNA]</scope>
    <source>
        <strain evidence="6 7">NA12</strain>
    </source>
</reference>
<dbReference type="EMBL" id="POTY01000084">
    <property type="protein sequence ID" value="PZG17617.1"/>
    <property type="molecule type" value="Genomic_DNA"/>
</dbReference>
<feature type="compositionally biased region" description="Gly residues" evidence="4">
    <location>
        <begin position="321"/>
        <end position="332"/>
    </location>
</feature>
<gene>
    <name evidence="6" type="ORF">C1I95_15185</name>
</gene>
<feature type="transmembrane region" description="Helical" evidence="5">
    <location>
        <begin position="446"/>
        <end position="465"/>
    </location>
</feature>
<dbReference type="SUPFAM" id="SSF48452">
    <property type="entry name" value="TPR-like"/>
    <property type="match status" value="1"/>
</dbReference>
<dbReference type="OrthoDB" id="3402539at2"/>
<dbReference type="Gene3D" id="1.25.40.10">
    <property type="entry name" value="Tetratricopeptide repeat domain"/>
    <property type="match status" value="1"/>
</dbReference>
<feature type="transmembrane region" description="Helical" evidence="5">
    <location>
        <begin position="381"/>
        <end position="399"/>
    </location>
</feature>
<feature type="repeat" description="TPR" evidence="3">
    <location>
        <begin position="12"/>
        <end position="45"/>
    </location>
</feature>
<evidence type="ECO:0000256" key="4">
    <source>
        <dbReference type="SAM" id="MobiDB-lite"/>
    </source>
</evidence>
<dbReference type="InterPro" id="IPR019734">
    <property type="entry name" value="TPR_rpt"/>
</dbReference>
<keyword evidence="5" id="KW-0812">Transmembrane</keyword>
<dbReference type="InterPro" id="IPR013105">
    <property type="entry name" value="TPR_2"/>
</dbReference>
<name>A0A2W2F7Q4_9ACTN</name>